<dbReference type="EMBL" id="CP064946">
    <property type="protein sequence ID" value="QPH47576.1"/>
    <property type="molecule type" value="Genomic_DNA"/>
</dbReference>
<gene>
    <name evidence="1" type="ORF">IZU98_14305</name>
</gene>
<proteinExistence type="predicted"/>
<protein>
    <submittedName>
        <fullName evidence="1">Uncharacterized protein</fullName>
    </submittedName>
</protein>
<dbReference type="RefSeq" id="WP_196110052.1">
    <property type="nucleotide sequence ID" value="NZ_CP064943.1"/>
</dbReference>
<dbReference type="InterPro" id="IPR051553">
    <property type="entry name" value="Ran_GTPase-activating"/>
</dbReference>
<evidence type="ECO:0000313" key="2">
    <source>
        <dbReference type="Proteomes" id="UP000594430"/>
    </source>
</evidence>
<organism evidence="1 2">
    <name type="scientific">Pseudomonas fulva</name>
    <dbReference type="NCBI Taxonomy" id="47880"/>
    <lineage>
        <taxon>Bacteria</taxon>
        <taxon>Pseudomonadati</taxon>
        <taxon>Pseudomonadota</taxon>
        <taxon>Gammaproteobacteria</taxon>
        <taxon>Pseudomonadales</taxon>
        <taxon>Pseudomonadaceae</taxon>
        <taxon>Pseudomonas</taxon>
    </lineage>
</organism>
<sequence length="1296" mass="139057">MPTTLANALQNDIDDFNAYLLKLDPTRAPAGSIGHVYIPESVYPLKTKGADVGVSGDLINEGVAGLPVVIPAYSNMQVDDVIKVYWDDDQVWTHKVHSGQQGQPLTLNIPADDIPAGITELYFSVTAPSASVEEQSVRLSVLVRLNYPGEDPNLDHQLAPATVSHAKIDLNSKNVQVTVPAYAKMRRYDRIQLSWSGHMLEHEVTSRQVGKAITIDIPDSVVDGSSDANVEISYYVIDEVGNESDDWSPNTVITNDLAKGLPAPHVVDPQTLQSVSRLQPGSPGAAGLSVEIDPPAGGFKVGDQIHALWTGEDAQGVRSEIDLGTQVVVRGTRTLIFDLPVRHLQPLWGGQGIASYECYRGAKVEYSKRTRVKFVGAALKLPPPQLNGISQGYTEADLDPVIVVVPAAAKLQANDLVTLTWRGVRPDTTLLLEKPAPLRISTAQAGQDAVFRLNGSKLLLPLDGGTLDVSYTVTRGKVQVLSESALLDVGETLETLVAPTLDPDPANGVLDPALAEYALGVDLVVPLPGTISAPYTVEIEWSTSSGGVYLDTQNVPASGGTSIKFQIPRAQLDPGLTQTQNVTVYYRIMRPGQIDLVSFDLELVLGKQPQHDLPLPVVNEVQQDVLDPSTLTLAATVTIPAAAGLAPGDKVVVYWNGDQPNSVIEVHDSVARGEEGAARTVPIDLRYVLASENGEVDVQYEIIRFDDKRPSDWSGLIKFRVQRGPLPDAVIAEALQGNINPFDLNGQATVVIAAAARLEIGDEVLVDIEGLQGGQVNTITHTVQAGEQGVALHVPVASAIIVAHMNHGLKLSYRIKRFADGRVEQSPEQLYSVNQVVSAGPLRVMGARFNVDGRAAITPPRRLTAVHGVTSSPIIAEWRYRGDATWTPAQTWHDTQPERLLEVRTGAQQIVLNVPNVMGNDRGFTALTDTPVPGAYGLKSWGSIAAAPALDDVVDLSVTNLAMAARRSNGAITCWGHPNYGATMRPEDVVRRDFLKVRSNYEAFVALYGTNPGDRYLTGWGVIASGGQIPQYILDLRDVDEIVATLYAFAALRSNGGMVAWGHPNYGGVMPPDLQILDDVVEVQGGVRTFIGRRVTTDGRKKVFVWGDLSHVGSLPTDIAQRDDIESIEAHTAAAHCLLTSQRKVIAFGGAAYGGVVPVEIARLTDIVEVTATSSAFCARRSNGHVVAWGRAGEGGNLPADIAKRADVMQVSATSAAFAALFADGSVRCWGSNSYGGYTTDLAGQLINVRAIYANYYAFTALTHDGRVLTWGDSRYGGSSLSAQADLVQKVRAQRI</sequence>
<dbReference type="PANTHER" id="PTHR45982">
    <property type="entry name" value="REGULATOR OF CHROMOSOME CONDENSATION"/>
    <property type="match status" value="1"/>
</dbReference>
<dbReference type="PANTHER" id="PTHR45982:SF1">
    <property type="entry name" value="REGULATOR OF CHROMOSOME CONDENSATION"/>
    <property type="match status" value="1"/>
</dbReference>
<accession>A0A7S9LEW0</accession>
<dbReference type="Proteomes" id="UP000594430">
    <property type="component" value="Chromosome"/>
</dbReference>
<dbReference type="Pfam" id="PF13540">
    <property type="entry name" value="RCC1_2"/>
    <property type="match status" value="1"/>
</dbReference>
<dbReference type="Gene3D" id="2.130.10.30">
    <property type="entry name" value="Regulator of chromosome condensation 1/beta-lactamase-inhibitor protein II"/>
    <property type="match status" value="2"/>
</dbReference>
<evidence type="ECO:0000313" key="1">
    <source>
        <dbReference type="EMBL" id="QPH47576.1"/>
    </source>
</evidence>
<name>A0A7S9LEW0_9PSED</name>
<dbReference type="SUPFAM" id="SSF50985">
    <property type="entry name" value="RCC1/BLIP-II"/>
    <property type="match status" value="2"/>
</dbReference>
<reference evidence="1 2" key="1">
    <citation type="submission" date="2020-11" db="EMBL/GenBank/DDBJ databases">
        <title>Pseudomonas fulva producing VIM-24.</title>
        <authorList>
            <person name="Liu S."/>
        </authorList>
    </citation>
    <scope>NUCLEOTIDE SEQUENCE [LARGE SCALE GENOMIC DNA]</scope>
    <source>
        <strain evidence="1 2">ZDHY414</strain>
    </source>
</reference>
<dbReference type="InterPro" id="IPR009091">
    <property type="entry name" value="RCC1/BLIP-II"/>
</dbReference>